<evidence type="ECO:0008006" key="3">
    <source>
        <dbReference type="Google" id="ProtNLM"/>
    </source>
</evidence>
<dbReference type="RefSeq" id="WP_015234377.1">
    <property type="nucleotide sequence ID" value="NC_019793.1"/>
</dbReference>
<protein>
    <recommendedName>
        <fullName evidence="3">DUF3168 domain-containing protein</fullName>
    </recommendedName>
</protein>
<keyword evidence="2" id="KW-1185">Reference proteome</keyword>
<evidence type="ECO:0000313" key="2">
    <source>
        <dbReference type="Proteomes" id="UP000010467"/>
    </source>
</evidence>
<dbReference type="Proteomes" id="UP000010467">
    <property type="component" value="Chromosome"/>
</dbReference>
<dbReference type="PATRIC" id="fig|937777.3.peg.477"/>
<sequence length="119" mass="12988">MTVPIILARAALFAHLAPLNVPVKFAGETLPTSGAHVVITIIADTPEETLDAEEHSSTLRVQLDFWTTESSLKAAQLAQMAKGILHQHGWERTGASVPLGKDGDWHRVSHDYRTLIQGE</sequence>
<accession>K9ZYS2</accession>
<dbReference type="STRING" id="937777.Deipe_0471"/>
<dbReference type="InterPro" id="IPR021508">
    <property type="entry name" value="Gp17-like"/>
</dbReference>
<dbReference type="HOGENOM" id="CLU_2057538_0_0_0"/>
<name>K9ZYS2_DEIPD</name>
<proteinExistence type="predicted"/>
<dbReference type="AlphaFoldDB" id="K9ZYS2"/>
<dbReference type="Pfam" id="PF11367">
    <property type="entry name" value="Tail_completion_gp17"/>
    <property type="match status" value="1"/>
</dbReference>
<gene>
    <name evidence="1" type="ordered locus">Deipe_0471</name>
</gene>
<dbReference type="EMBL" id="CP003382">
    <property type="protein sequence ID" value="AFZ66067.1"/>
    <property type="molecule type" value="Genomic_DNA"/>
</dbReference>
<dbReference type="KEGG" id="dpd:Deipe_0471"/>
<organism evidence="1 2">
    <name type="scientific">Deinococcus peraridilitoris (strain DSM 19664 / LMG 22246 / CIP 109416 / KR-200)</name>
    <dbReference type="NCBI Taxonomy" id="937777"/>
    <lineage>
        <taxon>Bacteria</taxon>
        <taxon>Thermotogati</taxon>
        <taxon>Deinococcota</taxon>
        <taxon>Deinococci</taxon>
        <taxon>Deinococcales</taxon>
        <taxon>Deinococcaceae</taxon>
        <taxon>Deinococcus</taxon>
    </lineage>
</organism>
<reference evidence="2" key="1">
    <citation type="submission" date="2012-03" db="EMBL/GenBank/DDBJ databases">
        <title>Complete sequence of chromosome of Deinococcus peraridilitoris DSM 19664.</title>
        <authorList>
            <person name="Lucas S."/>
            <person name="Copeland A."/>
            <person name="Lapidus A."/>
            <person name="Glavina del Rio T."/>
            <person name="Dalin E."/>
            <person name="Tice H."/>
            <person name="Bruce D."/>
            <person name="Goodwin L."/>
            <person name="Pitluck S."/>
            <person name="Peters L."/>
            <person name="Mikhailova N."/>
            <person name="Lu M."/>
            <person name="Kyrpides N."/>
            <person name="Mavromatis K."/>
            <person name="Ivanova N."/>
            <person name="Brettin T."/>
            <person name="Detter J.C."/>
            <person name="Han C."/>
            <person name="Larimer F."/>
            <person name="Land M."/>
            <person name="Hauser L."/>
            <person name="Markowitz V."/>
            <person name="Cheng J.-F."/>
            <person name="Hugenholtz P."/>
            <person name="Woyke T."/>
            <person name="Wu D."/>
            <person name="Pukall R."/>
            <person name="Steenblock K."/>
            <person name="Brambilla E."/>
            <person name="Klenk H.-P."/>
            <person name="Eisen J.A."/>
        </authorList>
    </citation>
    <scope>NUCLEOTIDE SEQUENCE [LARGE SCALE GENOMIC DNA]</scope>
    <source>
        <strain evidence="2">DSM 19664 / LMG 22246 / CIP 109416 / KR-200</strain>
    </source>
</reference>
<evidence type="ECO:0000313" key="1">
    <source>
        <dbReference type="EMBL" id="AFZ66067.1"/>
    </source>
</evidence>